<dbReference type="InterPro" id="IPR005814">
    <property type="entry name" value="Aminotrans_3"/>
</dbReference>
<proteinExistence type="inferred from homology"/>
<dbReference type="Gene3D" id="3.90.1150.10">
    <property type="entry name" value="Aspartate Aminotransferase, domain 1"/>
    <property type="match status" value="1"/>
</dbReference>
<dbReference type="EMBL" id="CABPRZ010000034">
    <property type="protein sequence ID" value="VVE57798.1"/>
    <property type="molecule type" value="Genomic_DNA"/>
</dbReference>
<dbReference type="InterPro" id="IPR015424">
    <property type="entry name" value="PyrdxlP-dep_Trfase"/>
</dbReference>
<accession>A0A5E4ZAD1</accession>
<dbReference type="SUPFAM" id="SSF53383">
    <property type="entry name" value="PLP-dependent transferases"/>
    <property type="match status" value="1"/>
</dbReference>
<sequence>MIDMKSLIATARRVMPGGAFTTYVLDESVDVVIKTGKGSKVYDVDGREYIDCVAGSGPMLLGHAHPEVVSALREAVECPSNFYVLNEKGIELAELLVESIPCAQQVKYGVTGSDATLYAMRLARAFTGRSKILKFEGGFLGGNDYALMSMGPSSPMPDFPTPRPDSAGIPRVLESEVLIAPFNDLETVQRIVEAARNDIAAIIVEPQQRCIDPLPGFLEGLRALCDANGILLIFDEMVTGYRLAWGGAQERYGVIPDLGTYGKVIGGGLPLSVVGGREDVMRLANPRSGPDPRKCFTGSTTCGNSVAATAGLATLRVLQRPGTYERLNEIGEHFRKGASEIFSRHGVPGKTLGSGALTQIAITKSDVLDYRTSVSGDLALQRKLSTEMVRRGVLTVGKFYFTLALSNEDVDTILSVLDDSLAAVLN</sequence>
<organism evidence="4 5">
    <name type="scientific">Pandoraea terrae</name>
    <dbReference type="NCBI Taxonomy" id="1537710"/>
    <lineage>
        <taxon>Bacteria</taxon>
        <taxon>Pseudomonadati</taxon>
        <taxon>Pseudomonadota</taxon>
        <taxon>Betaproteobacteria</taxon>
        <taxon>Burkholderiales</taxon>
        <taxon>Burkholderiaceae</taxon>
        <taxon>Pandoraea</taxon>
    </lineage>
</organism>
<keyword evidence="4" id="KW-0413">Isomerase</keyword>
<evidence type="ECO:0000256" key="1">
    <source>
        <dbReference type="ARBA" id="ARBA00001933"/>
    </source>
</evidence>
<evidence type="ECO:0000313" key="4">
    <source>
        <dbReference type="EMBL" id="VVE57798.1"/>
    </source>
</evidence>
<dbReference type="PANTHER" id="PTHR43713">
    <property type="entry name" value="GLUTAMATE-1-SEMIALDEHYDE 2,1-AMINOMUTASE"/>
    <property type="match status" value="1"/>
</dbReference>
<keyword evidence="4" id="KW-0808">Transferase</keyword>
<evidence type="ECO:0000256" key="2">
    <source>
        <dbReference type="ARBA" id="ARBA00022898"/>
    </source>
</evidence>
<dbReference type="GO" id="GO:0008483">
    <property type="term" value="F:transaminase activity"/>
    <property type="evidence" value="ECO:0007669"/>
    <property type="project" value="UniProtKB-KW"/>
</dbReference>
<gene>
    <name evidence="4" type="ORF">PTE30175_05142</name>
</gene>
<protein>
    <submittedName>
        <fullName evidence="4">Glutamate-1-semialdehyde aminotransferase</fullName>
        <ecNumber evidence="4">5.4.3.8</ecNumber>
    </submittedName>
</protein>
<keyword evidence="5" id="KW-1185">Reference proteome</keyword>
<dbReference type="GO" id="GO:0042286">
    <property type="term" value="F:glutamate-1-semialdehyde 2,1-aminomutase activity"/>
    <property type="evidence" value="ECO:0007669"/>
    <property type="project" value="UniProtKB-EC"/>
</dbReference>
<comment type="similarity">
    <text evidence="3">Belongs to the class-III pyridoxal-phosphate-dependent aminotransferase family.</text>
</comment>
<name>A0A5E4ZAD1_9BURK</name>
<dbReference type="Proteomes" id="UP000414233">
    <property type="component" value="Unassembled WGS sequence"/>
</dbReference>
<dbReference type="Pfam" id="PF00202">
    <property type="entry name" value="Aminotran_3"/>
    <property type="match status" value="1"/>
</dbReference>
<dbReference type="GO" id="GO:0030170">
    <property type="term" value="F:pyridoxal phosphate binding"/>
    <property type="evidence" value="ECO:0007669"/>
    <property type="project" value="InterPro"/>
</dbReference>
<dbReference type="Gene3D" id="3.40.640.10">
    <property type="entry name" value="Type I PLP-dependent aspartate aminotransferase-like (Major domain)"/>
    <property type="match status" value="1"/>
</dbReference>
<comment type="cofactor">
    <cofactor evidence="1">
        <name>pyridoxal 5'-phosphate</name>
        <dbReference type="ChEBI" id="CHEBI:597326"/>
    </cofactor>
</comment>
<keyword evidence="4" id="KW-0032">Aminotransferase</keyword>
<dbReference type="InterPro" id="IPR015422">
    <property type="entry name" value="PyrdxlP-dep_Trfase_small"/>
</dbReference>
<reference evidence="4 5" key="1">
    <citation type="submission" date="2019-08" db="EMBL/GenBank/DDBJ databases">
        <authorList>
            <person name="Peeters C."/>
        </authorList>
    </citation>
    <scope>NUCLEOTIDE SEQUENCE [LARGE SCALE GENOMIC DNA]</scope>
    <source>
        <strain evidence="4 5">LMG 30175</strain>
    </source>
</reference>
<dbReference type="InterPro" id="IPR015421">
    <property type="entry name" value="PyrdxlP-dep_Trfase_major"/>
</dbReference>
<evidence type="ECO:0000313" key="5">
    <source>
        <dbReference type="Proteomes" id="UP000414233"/>
    </source>
</evidence>
<evidence type="ECO:0000256" key="3">
    <source>
        <dbReference type="RuleBase" id="RU003560"/>
    </source>
</evidence>
<dbReference type="AlphaFoldDB" id="A0A5E4ZAD1"/>
<dbReference type="CDD" id="cd00610">
    <property type="entry name" value="OAT_like"/>
    <property type="match status" value="1"/>
</dbReference>
<dbReference type="EC" id="5.4.3.8" evidence="4"/>
<keyword evidence="2 3" id="KW-0663">Pyridoxal phosphate</keyword>
<dbReference type="PANTHER" id="PTHR43713:SF3">
    <property type="entry name" value="GLUTAMATE-1-SEMIALDEHYDE 2,1-AMINOMUTASE 1, CHLOROPLASTIC-RELATED"/>
    <property type="match status" value="1"/>
</dbReference>